<dbReference type="PANTHER" id="PTHR24186">
    <property type="entry name" value="PROTEIN PHOSPHATASE 1 REGULATORY SUBUNIT"/>
    <property type="match status" value="1"/>
</dbReference>
<keyword evidence="2 9" id="KW-0812">Transmembrane</keyword>
<dbReference type="PANTHER" id="PTHR24186:SF46">
    <property type="entry name" value="PROTEIN ACCELERATED CELL DEATH 6-LIKE"/>
    <property type="match status" value="1"/>
</dbReference>
<reference evidence="11 12" key="1">
    <citation type="submission" date="2019-11" db="EMBL/GenBank/DDBJ databases">
        <authorList>
            <person name="Jiao W.-B."/>
            <person name="Schneeberger K."/>
        </authorList>
    </citation>
    <scope>NUCLEOTIDE SEQUENCE [LARGE SCALE GENOMIC DNA]</scope>
    <source>
        <strain evidence="12">cv. An-1</strain>
    </source>
</reference>
<name>A0A654FLW8_ARATH</name>
<keyword evidence="6 9" id="KW-0472">Membrane</keyword>
<dbReference type="SMART" id="SM00248">
    <property type="entry name" value="ANK"/>
    <property type="match status" value="9"/>
</dbReference>
<dbReference type="SUPFAM" id="SSF48403">
    <property type="entry name" value="Ankyrin repeat"/>
    <property type="match status" value="2"/>
</dbReference>
<dbReference type="PROSITE" id="PS51257">
    <property type="entry name" value="PROKAR_LIPOPROTEIN"/>
    <property type="match status" value="1"/>
</dbReference>
<feature type="repeat" description="ANK" evidence="7">
    <location>
        <begin position="438"/>
        <end position="461"/>
    </location>
</feature>
<organism evidence="11 12">
    <name type="scientific">Arabidopsis thaliana</name>
    <name type="common">Mouse-ear cress</name>
    <dbReference type="NCBI Taxonomy" id="3702"/>
    <lineage>
        <taxon>Eukaryota</taxon>
        <taxon>Viridiplantae</taxon>
        <taxon>Streptophyta</taxon>
        <taxon>Embryophyta</taxon>
        <taxon>Tracheophyta</taxon>
        <taxon>Spermatophyta</taxon>
        <taxon>Magnoliopsida</taxon>
        <taxon>eudicotyledons</taxon>
        <taxon>Gunneridae</taxon>
        <taxon>Pentapetalae</taxon>
        <taxon>rosids</taxon>
        <taxon>malvids</taxon>
        <taxon>Brassicales</taxon>
        <taxon>Brassicaceae</taxon>
        <taxon>Camelineae</taxon>
        <taxon>Arabidopsis</taxon>
    </lineage>
</organism>
<evidence type="ECO:0000256" key="7">
    <source>
        <dbReference type="PROSITE-ProRule" id="PRU00023"/>
    </source>
</evidence>
<evidence type="ECO:0000256" key="9">
    <source>
        <dbReference type="SAM" id="Phobius"/>
    </source>
</evidence>
<dbReference type="InterPro" id="IPR026961">
    <property type="entry name" value="PGG_dom"/>
</dbReference>
<dbReference type="ExpressionAtlas" id="A0A654FLW8">
    <property type="expression patterns" value="baseline and differential"/>
</dbReference>
<keyword evidence="4 9" id="KW-1133">Transmembrane helix</keyword>
<gene>
    <name evidence="11" type="ORF">AN1_LOCUS17223</name>
</gene>
<dbReference type="Gene3D" id="1.25.40.20">
    <property type="entry name" value="Ankyrin repeat-containing domain"/>
    <property type="match status" value="2"/>
</dbReference>
<sequence>MRYQLTVFESFLVVLSSRVLSFVSLVGVIIGLGCFLQSLRTEMALVQKPVVGTGTNDIVMKQILAFTFMEQQIILHFSSPSFAWFEMDSFEVRLDIIEEQTSTVVSHDQQEGKNFPMNLISKVARKLSSRNFSQNGGDSATPPTDSATPPTEDTESGLEFPNNLRLSDLFNLPNENVHMNAEIFSGVSNGNKECLEKLRSYGTRMACLKSDGGDSILHLAATWGHLELVKNIVSECPCLLLEPNSKGQIPLHVAAHAGRSAVVEALVASVTFFSDRLAEEGKERLNPYVLKDKDGNTPLHLAIARLHMEIVARLVYANHDASFLGNNKGISSLYMAVESGYPYLVEKILQNTGNEDLEGKKFNLDSKLQGRKYLAHAAMKAKKTAVLDVILNEYPSLEDERDKDGRTCLSLGASIGNYDGVCNMLDRSTKSVYVCDEDGFFPIHTAAENGHIRIVKKILNRCPDSKHLLNKLGQNILHLAAKNGEYPLVEILMRDDDTKHLATGQDVDGNTPLHLATLNWHSRLIPFLNYGSNILQLRNNNGLTAREIAESMLKPNYIFQERLTLAFLLYSHWSRGLGSVKSLTKPSEPLDREKSKDYVNTLLLVAALVATMTFTAGFTIPGGFNSSAPDLGRATLATNPTLFIFMLFDILAMLSSLATIFTLIWAQLGDPSLVSSSINVALPLLLFSLFCMASTFLFGVITAIGHVNWFVTMIIFIFYIFFILAALILGPHVMLQRPYLHPRSGIFLYF</sequence>
<evidence type="ECO:0000313" key="12">
    <source>
        <dbReference type="Proteomes" id="UP000426265"/>
    </source>
</evidence>
<evidence type="ECO:0000256" key="8">
    <source>
        <dbReference type="SAM" id="MobiDB-lite"/>
    </source>
</evidence>
<keyword evidence="3" id="KW-0677">Repeat</keyword>
<dbReference type="EMBL" id="CACRSJ010000109">
    <property type="protein sequence ID" value="VYS61794.1"/>
    <property type="molecule type" value="Genomic_DNA"/>
</dbReference>
<accession>A0A654FLW8</accession>
<dbReference type="Proteomes" id="UP000426265">
    <property type="component" value="Unassembled WGS sequence"/>
</dbReference>
<evidence type="ECO:0000256" key="3">
    <source>
        <dbReference type="ARBA" id="ARBA00022737"/>
    </source>
</evidence>
<keyword evidence="5 7" id="KW-0040">ANK repeat</keyword>
<dbReference type="AlphaFoldDB" id="A0A654FLW8"/>
<dbReference type="GO" id="GO:0016020">
    <property type="term" value="C:membrane"/>
    <property type="evidence" value="ECO:0007669"/>
    <property type="project" value="UniProtKB-SubCell"/>
</dbReference>
<feature type="transmembrane region" description="Helical" evidence="9">
    <location>
        <begin position="642"/>
        <end position="666"/>
    </location>
</feature>
<feature type="repeat" description="ANK" evidence="7">
    <location>
        <begin position="246"/>
        <end position="267"/>
    </location>
</feature>
<feature type="transmembrane region" description="Helical" evidence="9">
    <location>
        <begin position="678"/>
        <end position="701"/>
    </location>
</feature>
<feature type="domain" description="PGG" evidence="10">
    <location>
        <begin position="593"/>
        <end position="701"/>
    </location>
</feature>
<evidence type="ECO:0000256" key="2">
    <source>
        <dbReference type="ARBA" id="ARBA00022692"/>
    </source>
</evidence>
<dbReference type="Pfam" id="PF12796">
    <property type="entry name" value="Ank_2"/>
    <property type="match status" value="3"/>
</dbReference>
<proteinExistence type="predicted"/>
<evidence type="ECO:0000313" key="11">
    <source>
        <dbReference type="EMBL" id="VYS61794.1"/>
    </source>
</evidence>
<evidence type="ECO:0000256" key="6">
    <source>
        <dbReference type="ARBA" id="ARBA00023136"/>
    </source>
</evidence>
<dbReference type="FunFam" id="1.25.40.20:FF:000515">
    <property type="entry name" value="Ankyrin repeat family protein"/>
    <property type="match status" value="1"/>
</dbReference>
<protein>
    <recommendedName>
        <fullName evidence="10">PGG domain-containing protein</fullName>
    </recommendedName>
</protein>
<dbReference type="InterPro" id="IPR002110">
    <property type="entry name" value="Ankyrin_rpt"/>
</dbReference>
<feature type="region of interest" description="Disordered" evidence="8">
    <location>
        <begin position="130"/>
        <end position="160"/>
    </location>
</feature>
<feature type="transmembrane region" description="Helical" evidence="9">
    <location>
        <begin position="602"/>
        <end position="622"/>
    </location>
</feature>
<feature type="transmembrane region" description="Helical" evidence="9">
    <location>
        <begin position="20"/>
        <end position="39"/>
    </location>
</feature>
<evidence type="ECO:0000256" key="1">
    <source>
        <dbReference type="ARBA" id="ARBA00004141"/>
    </source>
</evidence>
<dbReference type="Pfam" id="PF13962">
    <property type="entry name" value="PGG"/>
    <property type="match status" value="1"/>
</dbReference>
<evidence type="ECO:0000259" key="10">
    <source>
        <dbReference type="Pfam" id="PF13962"/>
    </source>
</evidence>
<evidence type="ECO:0000256" key="5">
    <source>
        <dbReference type="ARBA" id="ARBA00023043"/>
    </source>
</evidence>
<feature type="repeat" description="ANK" evidence="7">
    <location>
        <begin position="294"/>
        <end position="326"/>
    </location>
</feature>
<evidence type="ECO:0000256" key="4">
    <source>
        <dbReference type="ARBA" id="ARBA00022989"/>
    </source>
</evidence>
<dbReference type="PROSITE" id="PS50297">
    <property type="entry name" value="ANK_REP_REGION"/>
    <property type="match status" value="3"/>
</dbReference>
<dbReference type="InterPro" id="IPR036770">
    <property type="entry name" value="Ankyrin_rpt-contain_sf"/>
</dbReference>
<feature type="transmembrane region" description="Helical" evidence="9">
    <location>
        <begin position="707"/>
        <end position="729"/>
    </location>
</feature>
<feature type="compositionally biased region" description="Low complexity" evidence="8">
    <location>
        <begin position="139"/>
        <end position="151"/>
    </location>
</feature>
<dbReference type="PROSITE" id="PS50088">
    <property type="entry name" value="ANK_REPEAT"/>
    <property type="match status" value="3"/>
</dbReference>
<comment type="subcellular location">
    <subcellularLocation>
        <location evidence="1">Membrane</location>
        <topology evidence="1">Multi-pass membrane protein</topology>
    </subcellularLocation>
</comment>